<feature type="region of interest" description="Disordered" evidence="1">
    <location>
        <begin position="1"/>
        <end position="84"/>
    </location>
</feature>
<feature type="region of interest" description="Disordered" evidence="1">
    <location>
        <begin position="957"/>
        <end position="986"/>
    </location>
</feature>
<feature type="compositionally biased region" description="Basic and acidic residues" evidence="1">
    <location>
        <begin position="30"/>
        <end position="40"/>
    </location>
</feature>
<feature type="region of interest" description="Disordered" evidence="1">
    <location>
        <begin position="111"/>
        <end position="247"/>
    </location>
</feature>
<feature type="region of interest" description="Disordered" evidence="1">
    <location>
        <begin position="764"/>
        <end position="795"/>
    </location>
</feature>
<dbReference type="PROSITE" id="PS50172">
    <property type="entry name" value="BRCT"/>
    <property type="match status" value="2"/>
</dbReference>
<dbReference type="EMBL" id="JBCAWK010000009">
    <property type="protein sequence ID" value="KAK8849698.1"/>
    <property type="molecule type" value="Genomic_DNA"/>
</dbReference>
<feature type="compositionally biased region" description="Polar residues" evidence="1">
    <location>
        <begin position="562"/>
        <end position="571"/>
    </location>
</feature>
<feature type="compositionally biased region" description="Basic residues" evidence="1">
    <location>
        <begin position="66"/>
        <end position="82"/>
    </location>
</feature>
<keyword evidence="4" id="KW-1185">Reference proteome</keyword>
<feature type="compositionally biased region" description="Polar residues" evidence="1">
    <location>
        <begin position="469"/>
        <end position="478"/>
    </location>
</feature>
<dbReference type="SUPFAM" id="SSF52113">
    <property type="entry name" value="BRCT domain"/>
    <property type="match status" value="1"/>
</dbReference>
<evidence type="ECO:0000313" key="3">
    <source>
        <dbReference type="EMBL" id="KAK8849698.1"/>
    </source>
</evidence>
<feature type="compositionally biased region" description="Basic and acidic residues" evidence="1">
    <location>
        <begin position="112"/>
        <end position="155"/>
    </location>
</feature>
<sequence length="1188" mass="133546">MTTPSGSHSNSKRSSTVNSTKPAQSASRSTRTETKPKKENGGASSSTHTVTDSRTKIKTDGGTAKPKSKTKRRSKKLRNRARARQELIRHQERLLAEGRGREIVKAGWQLTKQERAEKRETKRERHRRRADEIRKTDPTYESRQERSWRLAEERRQRRIEKRTKGEANKEESRQTVEEEDSSRPGETSIGAISLSSSSSYSDSGSSDSDYVMSSEIPEDLEEVEIPPNHSPRKRSAAPKDSTPPPLVPTPFCSKPEIDPTNMSGFVGSEARPSTSLRLYHVHYPAGGVSYDSDGNGIWYDEEAEDGLQIWVDPALTDRRSLISKIESEGGQISPDHTEPTTQILLLSPASTYVFDRYCHPEWLAASDLRRYRKRRRLSQPEVAEEEEPWQSKVILKAWWVDECVKVGRFLGEKDRWAGCRVGGPPKQVMTTSDGMADQSEGAVEDGGIGDETQAGDDDDKAGESGADPSENQAQSTVGTHDEPMDIDGDEGQAPAQDSFVAVVESTHEPTVELDVIDIPDEEESVAGLDPSPIHLASNVYVDHEATEEGIWSAQRPVDETAESSTSRSLTSPILHPAEPDSNKMSSDPATLFSGLKFWVDPAYGDRLSLIRQLRGAGGEIVAEYREATHVLIWNYKPAEWQSIVHSIKVTGVWQLNLKWASKSLEAGRLLDEAEYCVPGGNPNQDTDQPKGSQRPGAHTEPYMSAVELDAIFTTEEKLWGGKAGFGNHLHSNYGVYSVGRWQTLYRRWRQKEGRFAYLPAVSAEDQTRRTTKSPLSNSRPSTFTEPNKSPAKSIVEDKSPINSSQTITQILETERKTTLHDSTEQEMATILGEKYPMHAKGAWRQLCHEWFSKTGRYTRSVESDRLSPQKKSSSTQAPKVTKSNAGRERYSLEGLCLIFMKEHKRLTEDRVSAADIGFYLAEVYETYSQNTWIVYYQQWRSATGKFAGQDKIVSPDVSVGAAPDPTPKGQVSPKAPSKKVPKLKKASDTEVKRLSTEELAKLFEERKEEFESRKLTPVEVGLEMTEKVGVYSRKKWACRWNDWRNGEGRFRVVKPPDTRTTGSVIDQKELQGRSAPRMKVRQFPRWTEEERLAMATYVLDKGMDSKYHRPEEWEDFAKMHPSRTAAAYALQYTNKKTRMRQLMAQIHAERKTILDAKQKHSSTVPVVVDDSEGGDYDHCIDITSDNND</sequence>
<dbReference type="InterPro" id="IPR036420">
    <property type="entry name" value="BRCT_dom_sf"/>
</dbReference>
<feature type="region of interest" description="Disordered" evidence="1">
    <location>
        <begin position="416"/>
        <end position="492"/>
    </location>
</feature>
<feature type="compositionally biased region" description="Low complexity" evidence="1">
    <location>
        <begin position="193"/>
        <end position="214"/>
    </location>
</feature>
<feature type="compositionally biased region" description="Basic and acidic residues" evidence="1">
    <location>
        <begin position="162"/>
        <end position="176"/>
    </location>
</feature>
<dbReference type="KEGG" id="kne:92182291"/>
<reference evidence="3 4" key="1">
    <citation type="journal article" date="2024" name="bioRxiv">
        <title>Comparative genomics of Cryptococcus and Kwoniella reveals pathogenesis evolution and contrasting karyotype dynamics via intercentromeric recombination or chromosome fusion.</title>
        <authorList>
            <person name="Coelho M.A."/>
            <person name="David-Palma M."/>
            <person name="Shea T."/>
            <person name="Bowers K."/>
            <person name="McGinley-Smith S."/>
            <person name="Mohammad A.W."/>
            <person name="Gnirke A."/>
            <person name="Yurkov A.M."/>
            <person name="Nowrousian M."/>
            <person name="Sun S."/>
            <person name="Cuomo C.A."/>
            <person name="Heitman J."/>
        </authorList>
    </citation>
    <scope>NUCLEOTIDE SEQUENCE [LARGE SCALE GENOMIC DNA]</scope>
    <source>
        <strain evidence="3 4">CBS 13917</strain>
    </source>
</reference>
<feature type="region of interest" description="Disordered" evidence="1">
    <location>
        <begin position="677"/>
        <end position="699"/>
    </location>
</feature>
<dbReference type="AlphaFoldDB" id="A0AAW0YUS3"/>
<evidence type="ECO:0000256" key="1">
    <source>
        <dbReference type="SAM" id="MobiDB-lite"/>
    </source>
</evidence>
<protein>
    <recommendedName>
        <fullName evidence="2">BRCT domain-containing protein</fullName>
    </recommendedName>
</protein>
<name>A0AAW0YUS3_9TREE</name>
<dbReference type="GeneID" id="92182291"/>
<feature type="compositionally biased region" description="Polar residues" evidence="1">
    <location>
        <begin position="681"/>
        <end position="691"/>
    </location>
</feature>
<dbReference type="RefSeq" id="XP_066801586.1">
    <property type="nucleotide sequence ID" value="XM_066948127.1"/>
</dbReference>
<evidence type="ECO:0000259" key="2">
    <source>
        <dbReference type="PROSITE" id="PS50172"/>
    </source>
</evidence>
<accession>A0AAW0YUS3</accession>
<feature type="domain" description="BRCT" evidence="2">
    <location>
        <begin position="299"/>
        <end position="417"/>
    </location>
</feature>
<feature type="compositionally biased region" description="Polar residues" evidence="1">
    <location>
        <begin position="772"/>
        <end position="787"/>
    </location>
</feature>
<proteinExistence type="predicted"/>
<feature type="domain" description="BRCT" evidence="2">
    <location>
        <begin position="587"/>
        <end position="677"/>
    </location>
</feature>
<comment type="caution">
    <text evidence="3">The sequence shown here is derived from an EMBL/GenBank/DDBJ whole genome shotgun (WGS) entry which is preliminary data.</text>
</comment>
<feature type="compositionally biased region" description="Polar residues" evidence="1">
    <location>
        <begin position="869"/>
        <end position="884"/>
    </location>
</feature>
<organism evidence="3 4">
    <name type="scientific">Kwoniella newhampshirensis</name>
    <dbReference type="NCBI Taxonomy" id="1651941"/>
    <lineage>
        <taxon>Eukaryota</taxon>
        <taxon>Fungi</taxon>
        <taxon>Dikarya</taxon>
        <taxon>Basidiomycota</taxon>
        <taxon>Agaricomycotina</taxon>
        <taxon>Tremellomycetes</taxon>
        <taxon>Tremellales</taxon>
        <taxon>Cryptococcaceae</taxon>
        <taxon>Kwoniella</taxon>
    </lineage>
</organism>
<feature type="compositionally biased region" description="Polar residues" evidence="1">
    <location>
        <begin position="1"/>
        <end position="29"/>
    </location>
</feature>
<dbReference type="InterPro" id="IPR001357">
    <property type="entry name" value="BRCT_dom"/>
</dbReference>
<dbReference type="Proteomes" id="UP001388673">
    <property type="component" value="Unassembled WGS sequence"/>
</dbReference>
<evidence type="ECO:0000313" key="4">
    <source>
        <dbReference type="Proteomes" id="UP001388673"/>
    </source>
</evidence>
<feature type="region of interest" description="Disordered" evidence="1">
    <location>
        <begin position="861"/>
        <end position="885"/>
    </location>
</feature>
<gene>
    <name evidence="3" type="ORF">IAR55_005033</name>
</gene>
<feature type="region of interest" description="Disordered" evidence="1">
    <location>
        <begin position="555"/>
        <end position="586"/>
    </location>
</feature>
<dbReference type="Gene3D" id="3.40.50.10190">
    <property type="entry name" value="BRCT domain"/>
    <property type="match status" value="1"/>
</dbReference>